<gene>
    <name evidence="2" type="ORF">BECKFM1743A_GA0114220_100664</name>
    <name evidence="3" type="ORF">BECKFM1743B_GA0114221_100245</name>
    <name evidence="1" type="ORF">BECKFM1743C_GA0114222_100255</name>
</gene>
<reference evidence="3" key="1">
    <citation type="submission" date="2019-02" db="EMBL/GenBank/DDBJ databases">
        <authorList>
            <person name="Gruber-Vodicka R. H."/>
            <person name="Seah K. B. B."/>
        </authorList>
    </citation>
    <scope>NUCLEOTIDE SEQUENCE</scope>
    <source>
        <strain evidence="2">BECK_BZ163</strain>
        <strain evidence="3">BECK_BZ164</strain>
        <strain evidence="1">BECK_BZ165</strain>
    </source>
</reference>
<sequence length="62" mass="7207">MDTTLAALCFFLKFEESRYPGSSSKPRSIQVQIHPVYSFNMQNHVIFQQLTYDLFYHGTCLG</sequence>
<dbReference type="EMBL" id="CAADEZ010000066">
    <property type="protein sequence ID" value="VFJ49058.1"/>
    <property type="molecule type" value="Genomic_DNA"/>
</dbReference>
<organism evidence="3">
    <name type="scientific">Candidatus Kentrum sp. FM</name>
    <dbReference type="NCBI Taxonomy" id="2126340"/>
    <lineage>
        <taxon>Bacteria</taxon>
        <taxon>Pseudomonadati</taxon>
        <taxon>Pseudomonadota</taxon>
        <taxon>Gammaproteobacteria</taxon>
        <taxon>Candidatus Kentrum</taxon>
    </lineage>
</organism>
<evidence type="ECO:0000313" key="3">
    <source>
        <dbReference type="EMBL" id="VFK06762.1"/>
    </source>
</evidence>
<dbReference type="EMBL" id="CAADFL010000024">
    <property type="protein sequence ID" value="VFK06762.1"/>
    <property type="molecule type" value="Genomic_DNA"/>
</dbReference>
<dbReference type="EMBL" id="CAADFA010000025">
    <property type="protein sequence ID" value="VFJ45461.1"/>
    <property type="molecule type" value="Genomic_DNA"/>
</dbReference>
<name>A0A450VPQ7_9GAMM</name>
<accession>A0A450VPQ7</accession>
<protein>
    <submittedName>
        <fullName evidence="3">Uncharacterized protein</fullName>
    </submittedName>
</protein>
<dbReference type="AlphaFoldDB" id="A0A450VPQ7"/>
<evidence type="ECO:0000313" key="2">
    <source>
        <dbReference type="EMBL" id="VFJ49058.1"/>
    </source>
</evidence>
<proteinExistence type="predicted"/>
<evidence type="ECO:0000313" key="1">
    <source>
        <dbReference type="EMBL" id="VFJ45461.1"/>
    </source>
</evidence>